<evidence type="ECO:0000256" key="4">
    <source>
        <dbReference type="RuleBase" id="RU361277"/>
    </source>
</evidence>
<evidence type="ECO:0000256" key="2">
    <source>
        <dbReference type="ARBA" id="ARBA00022833"/>
    </source>
</evidence>
<dbReference type="InterPro" id="IPR036291">
    <property type="entry name" value="NAD(P)-bd_dom_sf"/>
</dbReference>
<dbReference type="InterPro" id="IPR002328">
    <property type="entry name" value="ADH_Zn_CS"/>
</dbReference>
<dbReference type="InterPro" id="IPR013149">
    <property type="entry name" value="ADH-like_C"/>
</dbReference>
<dbReference type="KEGG" id="gma:AciX8_1351"/>
<dbReference type="AlphaFoldDB" id="G8NZ42"/>
<dbReference type="HOGENOM" id="CLU_026673_11_0_0"/>
<sequence length="359" mass="37804">MSRTMQAAVYRAPDDVRTETIAVPEIGSGEVLVRIDTCGICGTDLKKIHTGSHSAPRVFGHEMAGTIAAVGEGVHGFAVGDRVMAFHHIPCGQCFYCRKQTFAQCERYKLVGTTAGLGAAAGGGFAQYIRVMDWIVGDGVTPAGLIRIPDDIPFEQAAFIEPVNTCFKAIQLLHLEQDDTVLVIGQGSIGILLAALARQTGATVLTSDMYAERHAIAAKFGLDHPLDARGDVVAAAKAATEGRGADVALVAVGADALIATAMQAIRPGGRVMLFASTQHGTAPFDPAAVCMDEKTLMGSYSASVAIQQEGIDLVFEGYRSGKLDLTQLISHRFSLDDAASAVHLASNPQPDSMKIVLKP</sequence>
<evidence type="ECO:0000256" key="3">
    <source>
        <dbReference type="ARBA" id="ARBA00023002"/>
    </source>
</evidence>
<dbReference type="InterPro" id="IPR020843">
    <property type="entry name" value="ER"/>
</dbReference>
<comment type="similarity">
    <text evidence="4">Belongs to the zinc-containing alcohol dehydrogenase family.</text>
</comment>
<dbReference type="RefSeq" id="WP_014264574.1">
    <property type="nucleotide sequence ID" value="NC_016631.1"/>
</dbReference>
<dbReference type="SMART" id="SM00829">
    <property type="entry name" value="PKS_ER"/>
    <property type="match status" value="1"/>
</dbReference>
<keyword evidence="3 6" id="KW-0560">Oxidoreductase</keyword>
<proteinExistence type="inferred from homology"/>
<dbReference type="SUPFAM" id="SSF50129">
    <property type="entry name" value="GroES-like"/>
    <property type="match status" value="1"/>
</dbReference>
<keyword evidence="1 4" id="KW-0479">Metal-binding</keyword>
<dbReference type="Gene3D" id="3.40.50.720">
    <property type="entry name" value="NAD(P)-binding Rossmann-like Domain"/>
    <property type="match status" value="1"/>
</dbReference>
<gene>
    <name evidence="6" type="ordered locus">AciX8_1351</name>
</gene>
<dbReference type="InterPro" id="IPR011032">
    <property type="entry name" value="GroES-like_sf"/>
</dbReference>
<evidence type="ECO:0000259" key="5">
    <source>
        <dbReference type="SMART" id="SM00829"/>
    </source>
</evidence>
<keyword evidence="7" id="KW-1185">Reference proteome</keyword>
<dbReference type="eggNOG" id="COG1063">
    <property type="taxonomic scope" value="Bacteria"/>
</dbReference>
<reference evidence="6 7" key="1">
    <citation type="submission" date="2011-11" db="EMBL/GenBank/DDBJ databases">
        <title>Complete sequence of Granulicella mallensis MP5ACTX8.</title>
        <authorList>
            <consortium name="US DOE Joint Genome Institute"/>
            <person name="Lucas S."/>
            <person name="Copeland A."/>
            <person name="Lapidus A."/>
            <person name="Cheng J.-F."/>
            <person name="Goodwin L."/>
            <person name="Pitluck S."/>
            <person name="Peters L."/>
            <person name="Lu M."/>
            <person name="Detter J.C."/>
            <person name="Han C."/>
            <person name="Tapia R."/>
            <person name="Land M."/>
            <person name="Hauser L."/>
            <person name="Kyrpides N."/>
            <person name="Ivanova N."/>
            <person name="Mikhailova N."/>
            <person name="Pagani I."/>
            <person name="Rawat S."/>
            <person name="Mannisto M."/>
            <person name="Haggblom M."/>
            <person name="Woyke T."/>
        </authorList>
    </citation>
    <scope>NUCLEOTIDE SEQUENCE [LARGE SCALE GENOMIC DNA]</scope>
    <source>
        <strain evidence="7">ATCC BAA-1857 / DSM 23137 / MP5ACTX8</strain>
    </source>
</reference>
<dbReference type="InterPro" id="IPR013154">
    <property type="entry name" value="ADH-like_N"/>
</dbReference>
<feature type="domain" description="Enoyl reductase (ER)" evidence="5">
    <location>
        <begin position="11"/>
        <end position="357"/>
    </location>
</feature>
<dbReference type="SUPFAM" id="SSF51735">
    <property type="entry name" value="NAD(P)-binding Rossmann-fold domains"/>
    <property type="match status" value="1"/>
</dbReference>
<evidence type="ECO:0000256" key="1">
    <source>
        <dbReference type="ARBA" id="ARBA00022723"/>
    </source>
</evidence>
<dbReference type="EC" id="1.1.1.103" evidence="6"/>
<dbReference type="Pfam" id="PF00107">
    <property type="entry name" value="ADH_zinc_N"/>
    <property type="match status" value="1"/>
</dbReference>
<evidence type="ECO:0000313" key="6">
    <source>
        <dbReference type="EMBL" id="AEU35694.1"/>
    </source>
</evidence>
<protein>
    <submittedName>
        <fullName evidence="6">L-threonine 3-dehydrogenase</fullName>
        <ecNumber evidence="6">1.1.1.103</ecNumber>
    </submittedName>
</protein>
<dbReference type="EMBL" id="CP003130">
    <property type="protein sequence ID" value="AEU35694.1"/>
    <property type="molecule type" value="Genomic_DNA"/>
</dbReference>
<dbReference type="Gene3D" id="3.90.180.10">
    <property type="entry name" value="Medium-chain alcohol dehydrogenases, catalytic domain"/>
    <property type="match status" value="1"/>
</dbReference>
<dbReference type="GO" id="GO:0008270">
    <property type="term" value="F:zinc ion binding"/>
    <property type="evidence" value="ECO:0007669"/>
    <property type="project" value="InterPro"/>
</dbReference>
<accession>G8NZ42</accession>
<dbReference type="PANTHER" id="PTHR43401:SF2">
    <property type="entry name" value="L-THREONINE 3-DEHYDROGENASE"/>
    <property type="match status" value="1"/>
</dbReference>
<dbReference type="PANTHER" id="PTHR43401">
    <property type="entry name" value="L-THREONINE 3-DEHYDROGENASE"/>
    <property type="match status" value="1"/>
</dbReference>
<dbReference type="InterPro" id="IPR050129">
    <property type="entry name" value="Zn_alcohol_dh"/>
</dbReference>
<comment type="cofactor">
    <cofactor evidence="4">
        <name>Zn(2+)</name>
        <dbReference type="ChEBI" id="CHEBI:29105"/>
    </cofactor>
</comment>
<keyword evidence="2 4" id="KW-0862">Zinc</keyword>
<dbReference type="STRING" id="682795.AciX8_1351"/>
<dbReference type="GO" id="GO:0008743">
    <property type="term" value="F:L-threonine 3-dehydrogenase activity"/>
    <property type="evidence" value="ECO:0007669"/>
    <property type="project" value="UniProtKB-EC"/>
</dbReference>
<organism evidence="6 7">
    <name type="scientific">Granulicella mallensis (strain ATCC BAA-1857 / DSM 23137 / MP5ACTX8)</name>
    <dbReference type="NCBI Taxonomy" id="682795"/>
    <lineage>
        <taxon>Bacteria</taxon>
        <taxon>Pseudomonadati</taxon>
        <taxon>Acidobacteriota</taxon>
        <taxon>Terriglobia</taxon>
        <taxon>Terriglobales</taxon>
        <taxon>Acidobacteriaceae</taxon>
        <taxon>Granulicella</taxon>
    </lineage>
</organism>
<evidence type="ECO:0000313" key="7">
    <source>
        <dbReference type="Proteomes" id="UP000007113"/>
    </source>
</evidence>
<dbReference type="PROSITE" id="PS00059">
    <property type="entry name" value="ADH_ZINC"/>
    <property type="match status" value="1"/>
</dbReference>
<dbReference type="Pfam" id="PF08240">
    <property type="entry name" value="ADH_N"/>
    <property type="match status" value="1"/>
</dbReference>
<dbReference type="Proteomes" id="UP000007113">
    <property type="component" value="Chromosome"/>
</dbReference>
<name>G8NZ42_GRAMM</name>
<dbReference type="OrthoDB" id="9770238at2"/>